<dbReference type="AlphaFoldDB" id="A0A517P9E5"/>
<dbReference type="Proteomes" id="UP000318741">
    <property type="component" value="Chromosome"/>
</dbReference>
<evidence type="ECO:0000313" key="2">
    <source>
        <dbReference type="Proteomes" id="UP000318741"/>
    </source>
</evidence>
<dbReference type="KEGG" id="acaf:CA12_20970"/>
<keyword evidence="2" id="KW-1185">Reference proteome</keyword>
<gene>
    <name evidence="1" type="ORF">CA12_20970</name>
</gene>
<accession>A0A517P9E5</accession>
<evidence type="ECO:0000313" key="1">
    <source>
        <dbReference type="EMBL" id="QDT15999.1"/>
    </source>
</evidence>
<protein>
    <submittedName>
        <fullName evidence="1">Uncharacterized protein</fullName>
    </submittedName>
</protein>
<dbReference type="EMBL" id="CP036265">
    <property type="protein sequence ID" value="QDT15999.1"/>
    <property type="molecule type" value="Genomic_DNA"/>
</dbReference>
<dbReference type="RefSeq" id="WP_145358881.1">
    <property type="nucleotide sequence ID" value="NZ_CP036265.1"/>
</dbReference>
<organism evidence="1 2">
    <name type="scientific">Alienimonas californiensis</name>
    <dbReference type="NCBI Taxonomy" id="2527989"/>
    <lineage>
        <taxon>Bacteria</taxon>
        <taxon>Pseudomonadati</taxon>
        <taxon>Planctomycetota</taxon>
        <taxon>Planctomycetia</taxon>
        <taxon>Planctomycetales</taxon>
        <taxon>Planctomycetaceae</taxon>
        <taxon>Alienimonas</taxon>
    </lineage>
</organism>
<dbReference type="OrthoDB" id="7061165at2"/>
<proteinExistence type="predicted"/>
<sequence length="181" mass="19702">MSPPSPPPGTPAPGNRPESRIVAGADALKRFFAGLVENTFQTELGMADPSLTDYLGDLLVRFTQWDAIFRLRTPDGARIEQVAGMLQEADQREGRPRRDGFRHAGDVALFLTGVYPERLKRRNTADALLDVSSLGKAAYRTAADAPPDEADGPVLLRLADEFEVCGAGLAQVRKQWEKLAA</sequence>
<name>A0A517P9E5_9PLAN</name>
<reference evidence="1 2" key="1">
    <citation type="submission" date="2019-02" db="EMBL/GenBank/DDBJ databases">
        <title>Deep-cultivation of Planctomycetes and their phenomic and genomic characterization uncovers novel biology.</title>
        <authorList>
            <person name="Wiegand S."/>
            <person name="Jogler M."/>
            <person name="Boedeker C."/>
            <person name="Pinto D."/>
            <person name="Vollmers J."/>
            <person name="Rivas-Marin E."/>
            <person name="Kohn T."/>
            <person name="Peeters S.H."/>
            <person name="Heuer A."/>
            <person name="Rast P."/>
            <person name="Oberbeckmann S."/>
            <person name="Bunk B."/>
            <person name="Jeske O."/>
            <person name="Meyerdierks A."/>
            <person name="Storesund J.E."/>
            <person name="Kallscheuer N."/>
            <person name="Luecker S."/>
            <person name="Lage O.M."/>
            <person name="Pohl T."/>
            <person name="Merkel B.J."/>
            <person name="Hornburger P."/>
            <person name="Mueller R.-W."/>
            <person name="Bruemmer F."/>
            <person name="Labrenz M."/>
            <person name="Spormann A.M."/>
            <person name="Op den Camp H."/>
            <person name="Overmann J."/>
            <person name="Amann R."/>
            <person name="Jetten M.S.M."/>
            <person name="Mascher T."/>
            <person name="Medema M.H."/>
            <person name="Devos D.P."/>
            <person name="Kaster A.-K."/>
            <person name="Ovreas L."/>
            <person name="Rohde M."/>
            <person name="Galperin M.Y."/>
            <person name="Jogler C."/>
        </authorList>
    </citation>
    <scope>NUCLEOTIDE SEQUENCE [LARGE SCALE GENOMIC DNA]</scope>
    <source>
        <strain evidence="1 2">CA12</strain>
    </source>
</reference>